<gene>
    <name evidence="1" type="ORF">BYL167_LOCUS22920</name>
    <name evidence="2" type="ORF">BYL167_LOCUS22947</name>
</gene>
<feature type="non-terminal residue" evidence="2">
    <location>
        <position position="104"/>
    </location>
</feature>
<reference evidence="2" key="1">
    <citation type="submission" date="2021-02" db="EMBL/GenBank/DDBJ databases">
        <authorList>
            <person name="Nowell W R."/>
        </authorList>
    </citation>
    <scope>NUCLEOTIDE SEQUENCE</scope>
</reference>
<dbReference type="Proteomes" id="UP000681967">
    <property type="component" value="Unassembled WGS sequence"/>
</dbReference>
<dbReference type="AlphaFoldDB" id="A0A8S2RUA4"/>
<protein>
    <submittedName>
        <fullName evidence="2">Uncharacterized protein</fullName>
    </submittedName>
</protein>
<accession>A0A8S2RUA4</accession>
<feature type="non-terminal residue" evidence="2">
    <location>
        <position position="1"/>
    </location>
</feature>
<organism evidence="2 3">
    <name type="scientific">Rotaria magnacalcarata</name>
    <dbReference type="NCBI Taxonomy" id="392030"/>
    <lineage>
        <taxon>Eukaryota</taxon>
        <taxon>Metazoa</taxon>
        <taxon>Spiralia</taxon>
        <taxon>Gnathifera</taxon>
        <taxon>Rotifera</taxon>
        <taxon>Eurotatoria</taxon>
        <taxon>Bdelloidea</taxon>
        <taxon>Philodinida</taxon>
        <taxon>Philodinidae</taxon>
        <taxon>Rotaria</taxon>
    </lineage>
</organism>
<dbReference type="EMBL" id="CAJOBH010014822">
    <property type="protein sequence ID" value="CAF4183496.1"/>
    <property type="molecule type" value="Genomic_DNA"/>
</dbReference>
<evidence type="ECO:0000313" key="2">
    <source>
        <dbReference type="EMBL" id="CAF4184157.1"/>
    </source>
</evidence>
<evidence type="ECO:0000313" key="3">
    <source>
        <dbReference type="Proteomes" id="UP000681967"/>
    </source>
</evidence>
<dbReference type="EMBL" id="CAJOBH010014923">
    <property type="protein sequence ID" value="CAF4184157.1"/>
    <property type="molecule type" value="Genomic_DNA"/>
</dbReference>
<comment type="caution">
    <text evidence="2">The sequence shown here is derived from an EMBL/GenBank/DDBJ whole genome shotgun (WGS) entry which is preliminary data.</text>
</comment>
<proteinExistence type="predicted"/>
<sequence length="104" mass="12180">SEGKSTLLYLDDKEQRLNNRYKELDETGKKITGLLKENGELLKVENYDSDAWKNYVDYVDQMVLEGFRKIINCNLMFFLRETDSAQNPDPLFESQLQLQVIPTL</sequence>
<evidence type="ECO:0000313" key="1">
    <source>
        <dbReference type="EMBL" id="CAF4183496.1"/>
    </source>
</evidence>
<name>A0A8S2RUA4_9BILA</name>